<keyword evidence="7" id="KW-0862">Zinc</keyword>
<evidence type="ECO:0000256" key="10">
    <source>
        <dbReference type="ARBA" id="ARBA00023136"/>
    </source>
</evidence>
<evidence type="ECO:0000259" key="12">
    <source>
        <dbReference type="Pfam" id="PF02163"/>
    </source>
</evidence>
<comment type="similarity">
    <text evidence="3">Belongs to the peptidase M50B family.</text>
</comment>
<dbReference type="EMBL" id="JACOPN010000003">
    <property type="protein sequence ID" value="MBC5716636.1"/>
    <property type="molecule type" value="Genomic_DNA"/>
</dbReference>
<dbReference type="CDD" id="cd06163">
    <property type="entry name" value="S2P-M50_PDZ_RseP-like"/>
    <property type="match status" value="1"/>
</dbReference>
<feature type="transmembrane region" description="Helical" evidence="11">
    <location>
        <begin position="89"/>
        <end position="112"/>
    </location>
</feature>
<keyword evidence="10 11" id="KW-0472">Membrane</keyword>
<keyword evidence="8 11" id="KW-1133">Transmembrane helix</keyword>
<gene>
    <name evidence="13" type="ORF">H8S55_04770</name>
</gene>
<accession>A0A8J6J3P8</accession>
<evidence type="ECO:0000256" key="4">
    <source>
        <dbReference type="ARBA" id="ARBA00022670"/>
    </source>
</evidence>
<evidence type="ECO:0000313" key="13">
    <source>
        <dbReference type="EMBL" id="MBC5716636.1"/>
    </source>
</evidence>
<dbReference type="AlphaFoldDB" id="A0A8J6J3P8"/>
<proteinExistence type="inferred from homology"/>
<dbReference type="PANTHER" id="PTHR42837">
    <property type="entry name" value="REGULATOR OF SIGMA-E PROTEASE RSEP"/>
    <property type="match status" value="1"/>
</dbReference>
<evidence type="ECO:0000256" key="5">
    <source>
        <dbReference type="ARBA" id="ARBA00022692"/>
    </source>
</evidence>
<dbReference type="GO" id="GO:0016020">
    <property type="term" value="C:membrane"/>
    <property type="evidence" value="ECO:0007669"/>
    <property type="project" value="UniProtKB-SubCell"/>
</dbReference>
<sequence length="354" mass="38301">MLYIILAILIFGVLIATHELGHFATAKLLGVKVNEFSIGMGPAVFKREKGETLYSVRLLPVGGYCAMEGEDDDSADPRAFGRAAAWKKIIILCAGAAMNFLTALLLVLILYLPQQGKVVETYGGPIDGYGTEHCGLEPGDRFLKVDGHAVLVYGNARLYLDRAGDTVDFVVERSGETVRLDGVELPRQQRTDEKGNVTNLRGITVGRELEPLTLPGRVVYAWDTGLDFVRLVWLSLGDLVRGAVGLRDLSGPVGIVDTMTEAGSSAQTPYAAFYTLTYFTALIAANLAVMNLLPLPALDGGRVLFLVLNGVLYRLFRKKIPPEYEGYVHMAGLAALMALMVVVTLSDVGKLLGH</sequence>
<name>A0A8J6J3P8_9FIRM</name>
<evidence type="ECO:0000256" key="2">
    <source>
        <dbReference type="ARBA" id="ARBA00004141"/>
    </source>
</evidence>
<dbReference type="Proteomes" id="UP000602260">
    <property type="component" value="Unassembled WGS sequence"/>
</dbReference>
<dbReference type="Gene3D" id="2.30.42.10">
    <property type="match status" value="1"/>
</dbReference>
<evidence type="ECO:0000256" key="9">
    <source>
        <dbReference type="ARBA" id="ARBA00023049"/>
    </source>
</evidence>
<dbReference type="SUPFAM" id="SSF50156">
    <property type="entry name" value="PDZ domain-like"/>
    <property type="match status" value="1"/>
</dbReference>
<feature type="transmembrane region" description="Helical" evidence="11">
    <location>
        <begin position="328"/>
        <end position="346"/>
    </location>
</feature>
<dbReference type="GO" id="GO:0004222">
    <property type="term" value="F:metalloendopeptidase activity"/>
    <property type="evidence" value="ECO:0007669"/>
    <property type="project" value="InterPro"/>
</dbReference>
<keyword evidence="6" id="KW-0378">Hydrolase</keyword>
<evidence type="ECO:0000256" key="6">
    <source>
        <dbReference type="ARBA" id="ARBA00022801"/>
    </source>
</evidence>
<dbReference type="RefSeq" id="WP_186878013.1">
    <property type="nucleotide sequence ID" value="NZ_JACOPN010000003.1"/>
</dbReference>
<keyword evidence="9" id="KW-0482">Metalloprotease</keyword>
<evidence type="ECO:0000256" key="7">
    <source>
        <dbReference type="ARBA" id="ARBA00022833"/>
    </source>
</evidence>
<protein>
    <submittedName>
        <fullName evidence="13">Site-2 protease family protein</fullName>
    </submittedName>
</protein>
<evidence type="ECO:0000256" key="1">
    <source>
        <dbReference type="ARBA" id="ARBA00001947"/>
    </source>
</evidence>
<comment type="subcellular location">
    <subcellularLocation>
        <location evidence="2">Membrane</location>
        <topology evidence="2">Multi-pass membrane protein</topology>
    </subcellularLocation>
</comment>
<feature type="transmembrane region" description="Helical" evidence="11">
    <location>
        <begin position="300"/>
        <end position="316"/>
    </location>
</feature>
<comment type="caution">
    <text evidence="13">The sequence shown here is derived from an EMBL/GenBank/DDBJ whole genome shotgun (WGS) entry which is preliminary data.</text>
</comment>
<reference evidence="13" key="1">
    <citation type="submission" date="2020-08" db="EMBL/GenBank/DDBJ databases">
        <title>Genome public.</title>
        <authorList>
            <person name="Liu C."/>
            <person name="Sun Q."/>
        </authorList>
    </citation>
    <scope>NUCLEOTIDE SEQUENCE</scope>
    <source>
        <strain evidence="13">BX5</strain>
    </source>
</reference>
<dbReference type="Pfam" id="PF02163">
    <property type="entry name" value="Peptidase_M50"/>
    <property type="match status" value="1"/>
</dbReference>
<evidence type="ECO:0000313" key="14">
    <source>
        <dbReference type="Proteomes" id="UP000602260"/>
    </source>
</evidence>
<dbReference type="InterPro" id="IPR004387">
    <property type="entry name" value="Pept_M50_Zn"/>
</dbReference>
<keyword evidence="5 11" id="KW-0812">Transmembrane</keyword>
<dbReference type="InterPro" id="IPR036034">
    <property type="entry name" value="PDZ_sf"/>
</dbReference>
<evidence type="ECO:0000256" key="11">
    <source>
        <dbReference type="SAM" id="Phobius"/>
    </source>
</evidence>
<feature type="domain" description="Peptidase M50" evidence="12">
    <location>
        <begin position="7"/>
        <end position="339"/>
    </location>
</feature>
<feature type="transmembrane region" description="Helical" evidence="11">
    <location>
        <begin position="271"/>
        <end position="294"/>
    </location>
</feature>
<dbReference type="InterPro" id="IPR008915">
    <property type="entry name" value="Peptidase_M50"/>
</dbReference>
<evidence type="ECO:0000256" key="3">
    <source>
        <dbReference type="ARBA" id="ARBA00007931"/>
    </source>
</evidence>
<organism evidence="13 14">
    <name type="scientific">Flintibacter faecis</name>
    <dbReference type="NCBI Taxonomy" id="2763047"/>
    <lineage>
        <taxon>Bacteria</taxon>
        <taxon>Bacillati</taxon>
        <taxon>Bacillota</taxon>
        <taxon>Clostridia</taxon>
        <taxon>Eubacteriales</taxon>
        <taxon>Flintibacter</taxon>
    </lineage>
</organism>
<evidence type="ECO:0000256" key="8">
    <source>
        <dbReference type="ARBA" id="ARBA00022989"/>
    </source>
</evidence>
<dbReference type="GO" id="GO:0006508">
    <property type="term" value="P:proteolysis"/>
    <property type="evidence" value="ECO:0007669"/>
    <property type="project" value="UniProtKB-KW"/>
</dbReference>
<comment type="cofactor">
    <cofactor evidence="1">
        <name>Zn(2+)</name>
        <dbReference type="ChEBI" id="CHEBI:29105"/>
    </cofactor>
</comment>
<dbReference type="PANTHER" id="PTHR42837:SF2">
    <property type="entry name" value="MEMBRANE METALLOPROTEASE ARASP2, CHLOROPLASTIC-RELATED"/>
    <property type="match status" value="1"/>
</dbReference>
<keyword evidence="14" id="KW-1185">Reference proteome</keyword>
<keyword evidence="4 13" id="KW-0645">Protease</keyword>